<sequence>MILVHLGLDRAHPILLAEADRLEHLARDLRAIAGGIGPTPEDLDVAPVVDYWQWSARSMKTVIGILQGHPRLADGPVHTTEVWAVDLERRWARTLSRFYVLGDQHREDNHAD</sequence>
<comment type="caution">
    <text evidence="1">The sequence shown here is derived from an EMBL/GenBank/DDBJ whole genome shotgun (WGS) entry which is preliminary data.</text>
</comment>
<evidence type="ECO:0000313" key="1">
    <source>
        <dbReference type="EMBL" id="MFC0386793.1"/>
    </source>
</evidence>
<dbReference type="Pfam" id="PF20339">
    <property type="entry name" value="DUF6634"/>
    <property type="match status" value="1"/>
</dbReference>
<dbReference type="Proteomes" id="UP001589789">
    <property type="component" value="Unassembled WGS sequence"/>
</dbReference>
<reference evidence="1 2" key="1">
    <citation type="submission" date="2024-09" db="EMBL/GenBank/DDBJ databases">
        <authorList>
            <person name="Sun Q."/>
            <person name="Mori K."/>
        </authorList>
    </citation>
    <scope>NUCLEOTIDE SEQUENCE [LARGE SCALE GENOMIC DNA]</scope>
    <source>
        <strain evidence="1 2">CCM 7468</strain>
    </source>
</reference>
<proteinExistence type="predicted"/>
<dbReference type="EMBL" id="JBHLVZ010000039">
    <property type="protein sequence ID" value="MFC0386793.1"/>
    <property type="molecule type" value="Genomic_DNA"/>
</dbReference>
<evidence type="ECO:0000313" key="2">
    <source>
        <dbReference type="Proteomes" id="UP001589789"/>
    </source>
</evidence>
<protein>
    <submittedName>
        <fullName evidence="1">DUF6634 family protein</fullName>
    </submittedName>
</protein>
<accession>A0ABV6IT44</accession>
<name>A0ABV6IT44_9PROT</name>
<gene>
    <name evidence="1" type="ORF">ACFFIC_14730</name>
</gene>
<organism evidence="1 2">
    <name type="scientific">Muricoccus vinaceus</name>
    <dbReference type="NCBI Taxonomy" id="424704"/>
    <lineage>
        <taxon>Bacteria</taxon>
        <taxon>Pseudomonadati</taxon>
        <taxon>Pseudomonadota</taxon>
        <taxon>Alphaproteobacteria</taxon>
        <taxon>Acetobacterales</taxon>
        <taxon>Roseomonadaceae</taxon>
        <taxon>Muricoccus</taxon>
    </lineage>
</organism>
<keyword evidence="2" id="KW-1185">Reference proteome</keyword>
<dbReference type="RefSeq" id="WP_377051610.1">
    <property type="nucleotide sequence ID" value="NZ_JBHLVZ010000039.1"/>
</dbReference>
<dbReference type="InterPro" id="IPR046574">
    <property type="entry name" value="DUF6634"/>
</dbReference>